<dbReference type="EMBL" id="CP034709">
    <property type="protein sequence ID" value="AZT37627.1"/>
    <property type="molecule type" value="Genomic_DNA"/>
</dbReference>
<name>A0A3Q9MTZ2_SALET</name>
<proteinExistence type="predicted"/>
<accession>A0A3Q9MTZ2</accession>
<protein>
    <submittedName>
        <fullName evidence="2">Uncharacterized protein</fullName>
    </submittedName>
</protein>
<reference evidence="2" key="1">
    <citation type="submission" date="2018-12" db="EMBL/GenBank/DDBJ databases">
        <title>Complete genome sequences of twenty non-typhoidal Salmonella isolates from Rwanda.</title>
        <authorList>
            <person name="Byukusenge M."/>
            <person name="Li L."/>
            <person name="Subhashinie K."/>
            <person name="Nzayirambaho M."/>
            <person name="Kuchipudi S.V."/>
            <person name="Jayarao B.M."/>
        </authorList>
    </citation>
    <scope>NUCLEOTIDE SEQUENCE</scope>
    <source>
        <strain evidence="1">RSE21</strain>
        <strain evidence="2">RSE40</strain>
    </source>
</reference>
<dbReference type="AlphaFoldDB" id="A0A3Q9MTZ2"/>
<evidence type="ECO:0000313" key="2">
    <source>
        <dbReference type="EMBL" id="AZT42216.1"/>
    </source>
</evidence>
<dbReference type="EMBL" id="CP034698">
    <property type="protein sequence ID" value="AZT42216.1"/>
    <property type="molecule type" value="Genomic_DNA"/>
</dbReference>
<sequence>MDQQKRLLAVFHLKCWTSPVLQMKRPSQSSGVLHYHRSDLLAIDIPAHINDSISLFPVHCSPDQLTVQYMTVLFHFATPNFLFFSCSVLLR</sequence>
<evidence type="ECO:0000313" key="1">
    <source>
        <dbReference type="EMBL" id="AZT37627.1"/>
    </source>
</evidence>
<organism evidence="2">
    <name type="scientific">Salmonella enterica subsp. enterica serovar Karamoja</name>
    <dbReference type="NCBI Taxonomy" id="2500153"/>
    <lineage>
        <taxon>Bacteria</taxon>
        <taxon>Pseudomonadati</taxon>
        <taxon>Pseudomonadota</taxon>
        <taxon>Gammaproteobacteria</taxon>
        <taxon>Enterobacterales</taxon>
        <taxon>Enterobacteriaceae</taxon>
        <taxon>Salmonella</taxon>
    </lineage>
</organism>
<gene>
    <name evidence="2" type="ORF">EL007_13280</name>
    <name evidence="1" type="ORF">ELZ88_13275</name>
</gene>